<keyword evidence="1" id="KW-0472">Membrane</keyword>
<name>A0A5B2VJ39_9BACT</name>
<reference evidence="2 3" key="1">
    <citation type="submission" date="2019-09" db="EMBL/GenBank/DDBJ databases">
        <title>Chitinophaga ginsengihumi sp. nov., isolated from soil of ginseng rhizosphere.</title>
        <authorList>
            <person name="Lee J."/>
        </authorList>
    </citation>
    <scope>NUCLEOTIDE SEQUENCE [LARGE SCALE GENOMIC DNA]</scope>
    <source>
        <strain evidence="2 3">BN140078</strain>
    </source>
</reference>
<keyword evidence="1" id="KW-0812">Transmembrane</keyword>
<keyword evidence="1" id="KW-1133">Transmembrane helix</keyword>
<dbReference type="EMBL" id="VUOC01000004">
    <property type="protein sequence ID" value="KAA2238550.1"/>
    <property type="molecule type" value="Genomic_DNA"/>
</dbReference>
<proteinExistence type="predicted"/>
<comment type="caution">
    <text evidence="2">The sequence shown here is derived from an EMBL/GenBank/DDBJ whole genome shotgun (WGS) entry which is preliminary data.</text>
</comment>
<evidence type="ECO:0000256" key="1">
    <source>
        <dbReference type="SAM" id="Phobius"/>
    </source>
</evidence>
<gene>
    <name evidence="2" type="ORF">F0L74_20210</name>
</gene>
<dbReference type="RefSeq" id="WP_149839730.1">
    <property type="nucleotide sequence ID" value="NZ_VUOC01000004.1"/>
</dbReference>
<protein>
    <submittedName>
        <fullName evidence="2">Uncharacterized protein</fullName>
    </submittedName>
</protein>
<dbReference type="Proteomes" id="UP000324611">
    <property type="component" value="Unassembled WGS sequence"/>
</dbReference>
<evidence type="ECO:0000313" key="2">
    <source>
        <dbReference type="EMBL" id="KAA2238550.1"/>
    </source>
</evidence>
<sequence>MRHKFSGGRLPRLAAAFQYLYALPARRSYGRIFSGGWLPYPAIAFLLLAGLFTACHTPETPPPAPFTTIDYVTVGKMMDTIRPPYIIDVSHGPKRVVLIGCDHNRDTTHPQFREIARLFNDLHPQLTFNEGGQIPDTLHFNSLNDGITHKGETGALKYLSNQAGIRMLNGDLTDSLEFSITLRKYPADQLLLYYLMERLVIPYLSGAYGNAPFEEIYNNAIQHWFIDEGFPVPENQRSFAGFKQLYQHYTGHPFELTLNEQIELFDYINGGDCQFCAIGRASKMVRDSVLLSKIDNALTDHDRVMITFGHGHAIALAPALQQVVDRH</sequence>
<organism evidence="2 3">
    <name type="scientific">Chitinophaga agrisoli</name>
    <dbReference type="NCBI Taxonomy" id="2607653"/>
    <lineage>
        <taxon>Bacteria</taxon>
        <taxon>Pseudomonadati</taxon>
        <taxon>Bacteroidota</taxon>
        <taxon>Chitinophagia</taxon>
        <taxon>Chitinophagales</taxon>
        <taxon>Chitinophagaceae</taxon>
        <taxon>Chitinophaga</taxon>
    </lineage>
</organism>
<feature type="transmembrane region" description="Helical" evidence="1">
    <location>
        <begin position="36"/>
        <end position="54"/>
    </location>
</feature>
<reference evidence="2 3" key="2">
    <citation type="submission" date="2019-09" db="EMBL/GenBank/DDBJ databases">
        <authorList>
            <person name="Jin C."/>
        </authorList>
    </citation>
    <scope>NUCLEOTIDE SEQUENCE [LARGE SCALE GENOMIC DNA]</scope>
    <source>
        <strain evidence="2 3">BN140078</strain>
    </source>
</reference>
<evidence type="ECO:0000313" key="3">
    <source>
        <dbReference type="Proteomes" id="UP000324611"/>
    </source>
</evidence>
<accession>A0A5B2VJ39</accession>
<dbReference type="AlphaFoldDB" id="A0A5B2VJ39"/>
<keyword evidence="3" id="KW-1185">Reference proteome</keyword>